<organism evidence="11">
    <name type="scientific">Roseihalotalea indica</name>
    <dbReference type="NCBI Taxonomy" id="2867963"/>
    <lineage>
        <taxon>Bacteria</taxon>
        <taxon>Pseudomonadati</taxon>
        <taxon>Bacteroidota</taxon>
        <taxon>Cytophagia</taxon>
        <taxon>Cytophagales</taxon>
        <taxon>Catalimonadaceae</taxon>
        <taxon>Roseihalotalea</taxon>
    </lineage>
</organism>
<evidence type="ECO:0000256" key="6">
    <source>
        <dbReference type="ARBA" id="ARBA00022989"/>
    </source>
</evidence>
<dbReference type="GO" id="GO:0016410">
    <property type="term" value="F:N-acyltransferase activity"/>
    <property type="evidence" value="ECO:0007669"/>
    <property type="project" value="UniProtKB-UniRule"/>
</dbReference>
<dbReference type="Pfam" id="PF20154">
    <property type="entry name" value="LNT_N"/>
    <property type="match status" value="1"/>
</dbReference>
<dbReference type="GO" id="GO:0042158">
    <property type="term" value="P:lipoprotein biosynthetic process"/>
    <property type="evidence" value="ECO:0007669"/>
    <property type="project" value="UniProtKB-UniRule"/>
</dbReference>
<proteinExistence type="inferred from homology"/>
<evidence type="ECO:0000256" key="2">
    <source>
        <dbReference type="ARBA" id="ARBA00010065"/>
    </source>
</evidence>
<dbReference type="InterPro" id="IPR036526">
    <property type="entry name" value="C-N_Hydrolase_sf"/>
</dbReference>
<keyword evidence="5 9" id="KW-0812">Transmembrane</keyword>
<dbReference type="CDD" id="cd07571">
    <property type="entry name" value="ALP_N-acyl_transferase"/>
    <property type="match status" value="1"/>
</dbReference>
<comment type="subcellular location">
    <subcellularLocation>
        <location evidence="1 9">Cell membrane</location>
        <topology evidence="1 9">Multi-pass membrane protein</topology>
    </subcellularLocation>
</comment>
<evidence type="ECO:0000256" key="8">
    <source>
        <dbReference type="ARBA" id="ARBA00023315"/>
    </source>
</evidence>
<evidence type="ECO:0000256" key="9">
    <source>
        <dbReference type="HAMAP-Rule" id="MF_01148"/>
    </source>
</evidence>
<evidence type="ECO:0000256" key="4">
    <source>
        <dbReference type="ARBA" id="ARBA00022679"/>
    </source>
</evidence>
<keyword evidence="8 9" id="KW-0012">Acyltransferase</keyword>
<comment type="function">
    <text evidence="9">Catalyzes the phospholipid dependent N-acylation of the N-terminal cysteine of apolipoprotein, the last step in lipoprotein maturation.</text>
</comment>
<dbReference type="PANTHER" id="PTHR38686:SF1">
    <property type="entry name" value="APOLIPOPROTEIN N-ACYLTRANSFERASE"/>
    <property type="match status" value="1"/>
</dbReference>
<dbReference type="InterPro" id="IPR004563">
    <property type="entry name" value="Apolipo_AcylTrfase"/>
</dbReference>
<feature type="transmembrane region" description="Helical" evidence="9">
    <location>
        <begin position="192"/>
        <end position="213"/>
    </location>
</feature>
<feature type="transmembrane region" description="Helical" evidence="9">
    <location>
        <begin position="513"/>
        <end position="531"/>
    </location>
</feature>
<dbReference type="AlphaFoldDB" id="A0AA49JFJ7"/>
<dbReference type="EMBL" id="CP120682">
    <property type="protein sequence ID" value="WKN39368.1"/>
    <property type="molecule type" value="Genomic_DNA"/>
</dbReference>
<feature type="transmembrane region" description="Helical" evidence="9">
    <location>
        <begin position="160"/>
        <end position="180"/>
    </location>
</feature>
<keyword evidence="6 9" id="KW-1133">Transmembrane helix</keyword>
<protein>
    <recommendedName>
        <fullName evidence="9">Apolipoprotein N-acyltransferase</fullName>
        <shortName evidence="9">ALP N-acyltransferase</shortName>
        <ecNumber evidence="9">2.3.1.269</ecNumber>
    </recommendedName>
</protein>
<feature type="domain" description="CN hydrolase" evidence="10">
    <location>
        <begin position="228"/>
        <end position="500"/>
    </location>
</feature>
<evidence type="ECO:0000313" key="11">
    <source>
        <dbReference type="EMBL" id="WKN39368.1"/>
    </source>
</evidence>
<dbReference type="PANTHER" id="PTHR38686">
    <property type="entry name" value="APOLIPOPROTEIN N-ACYLTRANSFERASE"/>
    <property type="match status" value="1"/>
</dbReference>
<dbReference type="Gene3D" id="3.60.110.10">
    <property type="entry name" value="Carbon-nitrogen hydrolase"/>
    <property type="match status" value="1"/>
</dbReference>
<dbReference type="HAMAP" id="MF_01148">
    <property type="entry name" value="Lnt"/>
    <property type="match status" value="1"/>
</dbReference>
<dbReference type="GO" id="GO:0005886">
    <property type="term" value="C:plasma membrane"/>
    <property type="evidence" value="ECO:0007669"/>
    <property type="project" value="UniProtKB-SubCell"/>
</dbReference>
<dbReference type="SUPFAM" id="SSF56317">
    <property type="entry name" value="Carbon-nitrogen hydrolase"/>
    <property type="match status" value="1"/>
</dbReference>
<feature type="transmembrane region" description="Helical" evidence="9">
    <location>
        <begin position="29"/>
        <end position="46"/>
    </location>
</feature>
<comment type="pathway">
    <text evidence="9">Protein modification; lipoprotein biosynthesis (N-acyl transfer).</text>
</comment>
<feature type="transmembrane region" description="Helical" evidence="9">
    <location>
        <begin position="82"/>
        <end position="102"/>
    </location>
</feature>
<keyword evidence="4 9" id="KW-0808">Transferase</keyword>
<evidence type="ECO:0000256" key="3">
    <source>
        <dbReference type="ARBA" id="ARBA00022475"/>
    </source>
</evidence>
<keyword evidence="3 9" id="KW-1003">Cell membrane</keyword>
<accession>A0AA49JFJ7</accession>
<comment type="catalytic activity">
    <reaction evidence="9">
        <text>N-terminal S-1,2-diacyl-sn-glyceryl-L-cysteinyl-[lipoprotein] + a glycerophospholipid = N-acyl-S-1,2-diacyl-sn-glyceryl-L-cysteinyl-[lipoprotein] + a 2-acyl-sn-glycero-3-phospholipid + H(+)</text>
        <dbReference type="Rhea" id="RHEA:48228"/>
        <dbReference type="Rhea" id="RHEA-COMP:14681"/>
        <dbReference type="Rhea" id="RHEA-COMP:14684"/>
        <dbReference type="ChEBI" id="CHEBI:15378"/>
        <dbReference type="ChEBI" id="CHEBI:136912"/>
        <dbReference type="ChEBI" id="CHEBI:140656"/>
        <dbReference type="ChEBI" id="CHEBI:140657"/>
        <dbReference type="ChEBI" id="CHEBI:140660"/>
        <dbReference type="EC" id="2.3.1.269"/>
    </reaction>
</comment>
<gene>
    <name evidence="9 11" type="primary">lnt</name>
    <name evidence="11" type="ORF">K4G66_11765</name>
</gene>
<evidence type="ECO:0000256" key="1">
    <source>
        <dbReference type="ARBA" id="ARBA00004651"/>
    </source>
</evidence>
<dbReference type="PROSITE" id="PS50263">
    <property type="entry name" value="CN_HYDROLASE"/>
    <property type="match status" value="1"/>
</dbReference>
<evidence type="ECO:0000256" key="7">
    <source>
        <dbReference type="ARBA" id="ARBA00023136"/>
    </source>
</evidence>
<dbReference type="EC" id="2.3.1.269" evidence="9"/>
<dbReference type="InterPro" id="IPR003010">
    <property type="entry name" value="C-N_Hydrolase"/>
</dbReference>
<feature type="transmembrane region" description="Helical" evidence="9">
    <location>
        <begin position="58"/>
        <end position="76"/>
    </location>
</feature>
<dbReference type="NCBIfam" id="TIGR00546">
    <property type="entry name" value="lnt"/>
    <property type="match status" value="1"/>
</dbReference>
<comment type="similarity">
    <text evidence="2 9">Belongs to the CN hydrolase family. Apolipoprotein N-acyltransferase subfamily.</text>
</comment>
<evidence type="ECO:0000256" key="5">
    <source>
        <dbReference type="ARBA" id="ARBA00022692"/>
    </source>
</evidence>
<dbReference type="InterPro" id="IPR045378">
    <property type="entry name" value="LNT_N"/>
</dbReference>
<reference evidence="11" key="2">
    <citation type="journal article" date="2024" name="Antonie Van Leeuwenhoek">
        <title>Roseihalotalea indica gen. nov., sp. nov., a halophilic Bacteroidetes from mesopelagic Southwest Indian Ocean with higher carbohydrate metabolic potential.</title>
        <authorList>
            <person name="Chen B."/>
            <person name="Zhang M."/>
            <person name="Lin D."/>
            <person name="Ye J."/>
            <person name="Tang K."/>
        </authorList>
    </citation>
    <scope>NUCLEOTIDE SEQUENCE</scope>
    <source>
        <strain evidence="11">TK19036</strain>
    </source>
</reference>
<sequence>MRKKPYYLLLLSVASGLLFWLGWPPFVVPFFLFFAIAPLLAIEEHCTKERYKRPGRVFFGYTYLTLLIWNLFTTWWVYNATLIGAIFMLLANALLMTLPWLLYRFTKRWAGSTWGLFGLVLYWMTFEYIHLNWDLSWPWLTLGNGFAAQPAWVQWYEYTGVFGGTLWIWLGNIAFYRVFFSPQGQFVLRPRWQSLAFTVGWLCLPVLYSYILYYNYDSQGTPTEVVALQPNIDPYTEKFVGSEKFIPYEEQVDRFIAQSEQELTPNTQFLLWPETAFDGLYYEPSFSSSEIFKKILAFKARHPDLALVTGMTSYIIYDDNELAPATARYREDIGYYDVFNTALFLGENNQEVFYHKSKLVPGVEILPYPQVFRVISETIFDLGGTAGGYGRQAERTVLFDADSVGAAPAICYESIYGDFLAEFARNGADMLFIITNDAWWGNTPGYKQHLEYASLRAIELRRSIARSANTGISAFINQRGDILHATEYWEPAVIRDTIYANEKLTFYAQHGDYLARTAVWLAPLVFLAALVKRKTYKY</sequence>
<feature type="transmembrane region" description="Helical" evidence="9">
    <location>
        <begin position="114"/>
        <end position="131"/>
    </location>
</feature>
<reference evidence="11" key="1">
    <citation type="journal article" date="2023" name="Comput. Struct. Biotechnol. J.">
        <title>Discovery of a novel marine Bacteroidetes with a rich repertoire of carbohydrate-active enzymes.</title>
        <authorList>
            <person name="Chen B."/>
            <person name="Liu G."/>
            <person name="Chen Q."/>
            <person name="Wang H."/>
            <person name="Liu L."/>
            <person name="Tang K."/>
        </authorList>
    </citation>
    <scope>NUCLEOTIDE SEQUENCE</scope>
    <source>
        <strain evidence="11">TK19036</strain>
    </source>
</reference>
<evidence type="ECO:0000259" key="10">
    <source>
        <dbReference type="PROSITE" id="PS50263"/>
    </source>
</evidence>
<name>A0AA49JFJ7_9BACT</name>
<keyword evidence="7 9" id="KW-0472">Membrane</keyword>
<dbReference type="Pfam" id="PF00795">
    <property type="entry name" value="CN_hydrolase"/>
    <property type="match status" value="1"/>
</dbReference>